<evidence type="ECO:0000256" key="3">
    <source>
        <dbReference type="SAM" id="MobiDB-lite"/>
    </source>
</evidence>
<dbReference type="SMART" id="SM01340">
    <property type="entry name" value="DNA_mis_repair"/>
    <property type="match status" value="1"/>
</dbReference>
<dbReference type="STRING" id="1182545.A0A072PVB8"/>
<proteinExistence type="inferred from homology"/>
<keyword evidence="2" id="KW-0227">DNA damage</keyword>
<dbReference type="InterPro" id="IPR020568">
    <property type="entry name" value="Ribosomal_Su5_D2-typ_SF"/>
</dbReference>
<dbReference type="FunFam" id="3.30.565.10:FF:000017">
    <property type="entry name" value="PMS1 homolog 1, mismatch repair system component"/>
    <property type="match status" value="1"/>
</dbReference>
<dbReference type="GO" id="GO:0006298">
    <property type="term" value="P:mismatch repair"/>
    <property type="evidence" value="ECO:0007669"/>
    <property type="project" value="InterPro"/>
</dbReference>
<comment type="similarity">
    <text evidence="1">Belongs to the DNA mismatch repair MutL/HexB family.</text>
</comment>
<name>A0A072PVB8_9EURO</name>
<accession>A0A072PVB8</accession>
<evidence type="ECO:0000313" key="5">
    <source>
        <dbReference type="EMBL" id="KEF63781.1"/>
    </source>
</evidence>
<feature type="compositionally biased region" description="Polar residues" evidence="3">
    <location>
        <begin position="524"/>
        <end position="538"/>
    </location>
</feature>
<dbReference type="PANTHER" id="PTHR10073:SF41">
    <property type="entry name" value="MISMATCH REPAIR PROTEIN, PUTATIVE (AFU_ORTHOLOGUE AFUA_8G05820)-RELATED"/>
    <property type="match status" value="1"/>
</dbReference>
<dbReference type="GO" id="GO:0005524">
    <property type="term" value="F:ATP binding"/>
    <property type="evidence" value="ECO:0007669"/>
    <property type="project" value="InterPro"/>
</dbReference>
<dbReference type="VEuPathDB" id="FungiDB:A1O9_01759"/>
<dbReference type="InterPro" id="IPR036890">
    <property type="entry name" value="HATPase_C_sf"/>
</dbReference>
<dbReference type="Gene3D" id="3.30.230.10">
    <property type="match status" value="1"/>
</dbReference>
<dbReference type="Pfam" id="PF01119">
    <property type="entry name" value="DNA_mis_repair"/>
    <property type="match status" value="1"/>
</dbReference>
<dbReference type="InterPro" id="IPR014762">
    <property type="entry name" value="DNA_mismatch_repair_CS"/>
</dbReference>
<feature type="compositionally biased region" description="Polar residues" evidence="3">
    <location>
        <begin position="476"/>
        <end position="489"/>
    </location>
</feature>
<dbReference type="OrthoDB" id="10263226at2759"/>
<dbReference type="InterPro" id="IPR013507">
    <property type="entry name" value="DNA_mismatch_S5_2-like"/>
</dbReference>
<evidence type="ECO:0000259" key="4">
    <source>
        <dbReference type="SMART" id="SM01340"/>
    </source>
</evidence>
<dbReference type="GeneID" id="25276705"/>
<dbReference type="AlphaFoldDB" id="A0A072PVB8"/>
<feature type="domain" description="DNA mismatch repair protein S5" evidence="4">
    <location>
        <begin position="218"/>
        <end position="356"/>
    </location>
</feature>
<keyword evidence="6" id="KW-1185">Reference proteome</keyword>
<sequence length="953" mass="103814">MPIEALPESTSRAIGSTLVLNDAKSVVKELVDNALDARATTINVEISQNTLDVIQVKDNGTGIGVEDRQLLCKRGCTSKIRSLEDLSRLGGSFLGFRGEALASITELSNVVSVTTRVDGEIVGTSLAFGSSGMLSSSSASHPVGTTFRVQNFLHNIPVRKQTALKNSTKTLQFIKALLFSFAFARPNVRFSFKVLKAKNDKGNWTYAPSQKDTLTEVASKIVGQEIALETVCHSASSDDADTGNAESWTVEALLASRSTDSSKIRNATQYISIDGRPVTSDRGTVKEIVKLYKRYLQAAHGSSESSSIPRPFLCLQIKCPPESYDVNVEPAKDEVLFFRPTNLLSLVENLFKMAYPICEENKRLDQPIIEVSQGDSPSNMFDYSAFPTDDHTKVASKKSLVSGLPLLPQEKGVSLSSIAISNPFTIAAMTTRVLPKKMGFTEAFSTTSFGEKSKSPPSGENFAKPGTGTRAHRTSLDQMTSLPSPNASSDDAVPHQNPGPPLRCRPKVPTRQNAGPGDAAEYFGNTNDQRSPENSTLLQAWLTPVTGERRPSRSEREPQITPSRPGGFGETDDQEIQLLPNMDNLCRTSANSTSNLKCGPGQKTFRSPLKRPSNGRKPTGTMMALLSTPADQSENVASTAASDSTHPLNDSRNPGIALNATYLARLETPQQTLRKQSTSDESPGGSELADIMDFEYRKKAVIAQQRRSGAKFPSRSINDVLKSRAAENNLMTVRQSDAFVTSNGDKATSVLDEADFAARFGDVDTTPRKQNKSNPHHNRYLAAIKDLSHSHPKYSNVSPDGSSPAPTNDGAAFISAQEMVSTPSLPEDDPRAYFMRQRQRKGKFTLYRTRSSKLPLETIPAEEMTLHLVQTVDGFRKPHNIPMLVEHLSQHDRYIIDGTIACAKLDAGSSMSAVRRETILQLMKKTYRGPEGEDLGFGVLNHSLDVNVLTNHG</sequence>
<dbReference type="GO" id="GO:0140664">
    <property type="term" value="F:ATP-dependent DNA damage sensor activity"/>
    <property type="evidence" value="ECO:0007669"/>
    <property type="project" value="InterPro"/>
</dbReference>
<gene>
    <name evidence="5" type="ORF">A1O9_01759</name>
</gene>
<evidence type="ECO:0000256" key="2">
    <source>
        <dbReference type="ARBA" id="ARBA00022763"/>
    </source>
</evidence>
<dbReference type="GO" id="GO:0061982">
    <property type="term" value="P:meiosis I cell cycle process"/>
    <property type="evidence" value="ECO:0007669"/>
    <property type="project" value="UniProtKB-ARBA"/>
</dbReference>
<organism evidence="5 6">
    <name type="scientific">Exophiala aquamarina CBS 119918</name>
    <dbReference type="NCBI Taxonomy" id="1182545"/>
    <lineage>
        <taxon>Eukaryota</taxon>
        <taxon>Fungi</taxon>
        <taxon>Dikarya</taxon>
        <taxon>Ascomycota</taxon>
        <taxon>Pezizomycotina</taxon>
        <taxon>Eurotiomycetes</taxon>
        <taxon>Chaetothyriomycetidae</taxon>
        <taxon>Chaetothyriales</taxon>
        <taxon>Herpotrichiellaceae</taxon>
        <taxon>Exophiala</taxon>
    </lineage>
</organism>
<reference evidence="5 6" key="1">
    <citation type="submission" date="2013-03" db="EMBL/GenBank/DDBJ databases">
        <title>The Genome Sequence of Exophiala aquamarina CBS 119918.</title>
        <authorList>
            <consortium name="The Broad Institute Genomics Platform"/>
            <person name="Cuomo C."/>
            <person name="de Hoog S."/>
            <person name="Gorbushina A."/>
            <person name="Walker B."/>
            <person name="Young S.K."/>
            <person name="Zeng Q."/>
            <person name="Gargeya S."/>
            <person name="Fitzgerald M."/>
            <person name="Haas B."/>
            <person name="Abouelleil A."/>
            <person name="Allen A.W."/>
            <person name="Alvarado L."/>
            <person name="Arachchi H.M."/>
            <person name="Berlin A.M."/>
            <person name="Chapman S.B."/>
            <person name="Gainer-Dewar J."/>
            <person name="Goldberg J."/>
            <person name="Griggs A."/>
            <person name="Gujja S."/>
            <person name="Hansen M."/>
            <person name="Howarth C."/>
            <person name="Imamovic A."/>
            <person name="Ireland A."/>
            <person name="Larimer J."/>
            <person name="McCowan C."/>
            <person name="Murphy C."/>
            <person name="Pearson M."/>
            <person name="Poon T.W."/>
            <person name="Priest M."/>
            <person name="Roberts A."/>
            <person name="Saif S."/>
            <person name="Shea T."/>
            <person name="Sisk P."/>
            <person name="Sykes S."/>
            <person name="Wortman J."/>
            <person name="Nusbaum C."/>
            <person name="Birren B."/>
        </authorList>
    </citation>
    <scope>NUCLEOTIDE SEQUENCE [LARGE SCALE GENOMIC DNA]</scope>
    <source>
        <strain evidence="5 6">CBS 119918</strain>
    </source>
</reference>
<dbReference type="InterPro" id="IPR002099">
    <property type="entry name" value="MutL/Mlh/PMS"/>
</dbReference>
<dbReference type="Proteomes" id="UP000027920">
    <property type="component" value="Unassembled WGS sequence"/>
</dbReference>
<protein>
    <recommendedName>
        <fullName evidence="4">DNA mismatch repair protein S5 domain-containing protein</fullName>
    </recommendedName>
</protein>
<dbReference type="HOGENOM" id="CLU_011171_4_0_1"/>
<dbReference type="PANTHER" id="PTHR10073">
    <property type="entry name" value="DNA MISMATCH REPAIR PROTEIN MLH, PMS, MUTL"/>
    <property type="match status" value="1"/>
</dbReference>
<dbReference type="GO" id="GO:0032389">
    <property type="term" value="C:MutLalpha complex"/>
    <property type="evidence" value="ECO:0007669"/>
    <property type="project" value="TreeGrafter"/>
</dbReference>
<dbReference type="SUPFAM" id="SSF55874">
    <property type="entry name" value="ATPase domain of HSP90 chaperone/DNA topoisomerase II/histidine kinase"/>
    <property type="match status" value="1"/>
</dbReference>
<feature type="compositionally biased region" description="Polar residues" evidence="3">
    <location>
        <begin position="447"/>
        <end position="458"/>
    </location>
</feature>
<dbReference type="GO" id="GO:0016887">
    <property type="term" value="F:ATP hydrolysis activity"/>
    <property type="evidence" value="ECO:0007669"/>
    <property type="project" value="InterPro"/>
</dbReference>
<feature type="region of interest" description="Disordered" evidence="3">
    <location>
        <begin position="447"/>
        <end position="573"/>
    </location>
</feature>
<feature type="compositionally biased region" description="Polar residues" evidence="3">
    <location>
        <begin position="629"/>
        <end position="652"/>
    </location>
</feature>
<dbReference type="NCBIfam" id="TIGR00585">
    <property type="entry name" value="mutl"/>
    <property type="match status" value="1"/>
</dbReference>
<feature type="region of interest" description="Disordered" evidence="3">
    <location>
        <begin position="593"/>
        <end position="655"/>
    </location>
</feature>
<feature type="compositionally biased region" description="Basic and acidic residues" evidence="3">
    <location>
        <begin position="547"/>
        <end position="558"/>
    </location>
</feature>
<dbReference type="GO" id="GO:0030983">
    <property type="term" value="F:mismatched DNA binding"/>
    <property type="evidence" value="ECO:0007669"/>
    <property type="project" value="InterPro"/>
</dbReference>
<dbReference type="RefSeq" id="XP_013266371.1">
    <property type="nucleotide sequence ID" value="XM_013410917.1"/>
</dbReference>
<comment type="caution">
    <text evidence="5">The sequence shown here is derived from an EMBL/GenBank/DDBJ whole genome shotgun (WGS) entry which is preliminary data.</text>
</comment>
<dbReference type="InterPro" id="IPR038973">
    <property type="entry name" value="MutL/Mlh/Pms-like"/>
</dbReference>
<evidence type="ECO:0000313" key="6">
    <source>
        <dbReference type="Proteomes" id="UP000027920"/>
    </source>
</evidence>
<dbReference type="PROSITE" id="PS00058">
    <property type="entry name" value="DNA_MISMATCH_REPAIR_1"/>
    <property type="match status" value="1"/>
</dbReference>
<dbReference type="Gene3D" id="3.30.565.10">
    <property type="entry name" value="Histidine kinase-like ATPase, C-terminal domain"/>
    <property type="match status" value="1"/>
</dbReference>
<dbReference type="SUPFAM" id="SSF54211">
    <property type="entry name" value="Ribosomal protein S5 domain 2-like"/>
    <property type="match status" value="1"/>
</dbReference>
<evidence type="ECO:0000256" key="1">
    <source>
        <dbReference type="ARBA" id="ARBA00006082"/>
    </source>
</evidence>
<dbReference type="EMBL" id="AMGV01000001">
    <property type="protein sequence ID" value="KEF63781.1"/>
    <property type="molecule type" value="Genomic_DNA"/>
</dbReference>
<dbReference type="Pfam" id="PF13589">
    <property type="entry name" value="HATPase_c_3"/>
    <property type="match status" value="1"/>
</dbReference>
<dbReference type="InterPro" id="IPR014721">
    <property type="entry name" value="Ribsml_uS5_D2-typ_fold_subgr"/>
</dbReference>